<dbReference type="KEGG" id="stha:NCTC11429_02853"/>
<sequence>MKKKIVIIGGGFGGMNLAKNLAGVKGIEVVLVDRNNYNYFPPLIYQVASSFIEPSNISYPFRKMFQGKDNVRFYQGTFLSVDVEQNSVQTSEGNLNYDYLVFAQGTQPNYFGLSSISEKALPLKNINDALKIRNTILNNMEQACKTSDAAERRKLMTFVIAGGGPTGVELSGMLSEMNRNIRKKDYPELANDPMHVYLVDAAHTLLGTMSQKSQQETLASLTELGVNIKLSVAVKNFKDDVVYLSNEEQITAKTLIWVSGVIANEAKGLPETAVLKNKRIAVNEFNLVTGTTNVFAIGDICYQDTDKAFPNGHPQVAQVAIQQGTLLGKNFKKIINGKQLKPFRYADKGSMAIISKYKAVAELPVGFFKGFIAWWLWLVIHILPIAGFKNKVKLVCSWLWNFISNDPTLRLIIHPQKQQAEKVKTADNKN</sequence>
<evidence type="ECO:0000256" key="4">
    <source>
        <dbReference type="ARBA" id="ARBA00022827"/>
    </source>
</evidence>
<evidence type="ECO:0000259" key="10">
    <source>
        <dbReference type="Pfam" id="PF07992"/>
    </source>
</evidence>
<reference evidence="13 14" key="1">
    <citation type="submission" date="2019-05" db="EMBL/GenBank/DDBJ databases">
        <authorList>
            <consortium name="Pathogen Informatics"/>
        </authorList>
    </citation>
    <scope>NUCLEOTIDE SEQUENCE [LARGE SCALE GENOMIC DNA]</scope>
    <source>
        <strain evidence="13 14">NCTC11429</strain>
    </source>
</reference>
<proteinExistence type="inferred from homology"/>
<organism evidence="13 14">
    <name type="scientific">Sphingobacterium thalpophilum</name>
    <dbReference type="NCBI Taxonomy" id="259"/>
    <lineage>
        <taxon>Bacteria</taxon>
        <taxon>Pseudomonadati</taxon>
        <taxon>Bacteroidota</taxon>
        <taxon>Sphingobacteriia</taxon>
        <taxon>Sphingobacteriales</taxon>
        <taxon>Sphingobacteriaceae</taxon>
        <taxon>Sphingobacterium</taxon>
    </lineage>
</organism>
<keyword evidence="9" id="KW-0812">Transmembrane</keyword>
<dbReference type="PRINTS" id="PR00411">
    <property type="entry name" value="PNDRDTASEI"/>
</dbReference>
<protein>
    <recommendedName>
        <fullName evidence="2">NADH:ubiquinone reductase (non-electrogenic)</fullName>
        <ecNumber evidence="2">1.6.5.9</ecNumber>
    </recommendedName>
</protein>
<evidence type="ECO:0000256" key="3">
    <source>
        <dbReference type="ARBA" id="ARBA00022630"/>
    </source>
</evidence>
<dbReference type="Gene3D" id="3.50.50.100">
    <property type="match status" value="1"/>
</dbReference>
<comment type="catalytic activity">
    <reaction evidence="8">
        <text>a quinone + NADH + H(+) = a quinol + NAD(+)</text>
        <dbReference type="Rhea" id="RHEA:46160"/>
        <dbReference type="ChEBI" id="CHEBI:15378"/>
        <dbReference type="ChEBI" id="CHEBI:24646"/>
        <dbReference type="ChEBI" id="CHEBI:57540"/>
        <dbReference type="ChEBI" id="CHEBI:57945"/>
        <dbReference type="ChEBI" id="CHEBI:132124"/>
        <dbReference type="EC" id="1.6.5.9"/>
    </reaction>
</comment>
<evidence type="ECO:0000256" key="6">
    <source>
        <dbReference type="ARBA" id="ARBA00023002"/>
    </source>
</evidence>
<dbReference type="PANTHER" id="PTHR43706">
    <property type="entry name" value="NADH DEHYDROGENASE"/>
    <property type="match status" value="1"/>
</dbReference>
<reference evidence="12 15" key="2">
    <citation type="submission" date="2024-06" db="EMBL/GenBank/DDBJ databases">
        <title>Soil Sphingobacterium thalpophilum.</title>
        <authorList>
            <person name="Yang J."/>
            <person name="Li J."/>
        </authorList>
    </citation>
    <scope>NUCLEOTIDE SEQUENCE [LARGE SCALE GENOMIC DNA]</scope>
    <source>
        <strain evidence="12 15">22g91tb</strain>
    </source>
</reference>
<dbReference type="Pfam" id="PF07992">
    <property type="entry name" value="Pyr_redox_2"/>
    <property type="match status" value="1"/>
</dbReference>
<dbReference type="Proteomes" id="UP001566204">
    <property type="component" value="Unassembled WGS sequence"/>
</dbReference>
<evidence type="ECO:0000256" key="5">
    <source>
        <dbReference type="ARBA" id="ARBA00022946"/>
    </source>
</evidence>
<dbReference type="EMBL" id="JBEOQB010000006">
    <property type="protein sequence ID" value="MEZ0453778.1"/>
    <property type="molecule type" value="Genomic_DNA"/>
</dbReference>
<evidence type="ECO:0000256" key="1">
    <source>
        <dbReference type="ARBA" id="ARBA00005272"/>
    </source>
</evidence>
<name>A0A4V6KRK7_9SPHI</name>
<keyword evidence="15" id="KW-1185">Reference proteome</keyword>
<feature type="transmembrane region" description="Helical" evidence="9">
    <location>
        <begin position="363"/>
        <end position="383"/>
    </location>
</feature>
<keyword evidence="5" id="KW-0809">Transit peptide</keyword>
<dbReference type="GeneID" id="78463550"/>
<evidence type="ECO:0000256" key="9">
    <source>
        <dbReference type="SAM" id="Phobius"/>
    </source>
</evidence>
<dbReference type="GO" id="GO:0050136">
    <property type="term" value="F:NADH dehydrogenase (quinone) (non-electrogenic) activity"/>
    <property type="evidence" value="ECO:0007669"/>
    <property type="project" value="UniProtKB-EC"/>
</dbReference>
<dbReference type="EMBL" id="LR590484">
    <property type="protein sequence ID" value="VTR43378.1"/>
    <property type="molecule type" value="Genomic_DNA"/>
</dbReference>
<feature type="domain" description="External alternative NADH-ubiquinone oxidoreductase-like C-terminal" evidence="11">
    <location>
        <begin position="348"/>
        <end position="402"/>
    </location>
</feature>
<evidence type="ECO:0000256" key="7">
    <source>
        <dbReference type="ARBA" id="ARBA00023027"/>
    </source>
</evidence>
<feature type="domain" description="FAD/NAD(P)-binding" evidence="10">
    <location>
        <begin position="3"/>
        <end position="324"/>
    </location>
</feature>
<dbReference type="InterPro" id="IPR036188">
    <property type="entry name" value="FAD/NAD-bd_sf"/>
</dbReference>
<dbReference type="InterPro" id="IPR023753">
    <property type="entry name" value="FAD/NAD-binding_dom"/>
</dbReference>
<evidence type="ECO:0000313" key="13">
    <source>
        <dbReference type="EMBL" id="VTR43378.1"/>
    </source>
</evidence>
<evidence type="ECO:0000313" key="12">
    <source>
        <dbReference type="EMBL" id="MEZ0453778.1"/>
    </source>
</evidence>
<keyword evidence="3" id="KW-0285">Flavoprotein</keyword>
<keyword evidence="9" id="KW-1133">Transmembrane helix</keyword>
<dbReference type="InterPro" id="IPR054585">
    <property type="entry name" value="NDH2-like_C"/>
</dbReference>
<dbReference type="AlphaFoldDB" id="A0A4V6KRK7"/>
<dbReference type="Pfam" id="PF22366">
    <property type="entry name" value="NDH2_C"/>
    <property type="match status" value="1"/>
</dbReference>
<keyword evidence="6 13" id="KW-0560">Oxidoreductase</keyword>
<evidence type="ECO:0000313" key="15">
    <source>
        <dbReference type="Proteomes" id="UP001566204"/>
    </source>
</evidence>
<evidence type="ECO:0000256" key="2">
    <source>
        <dbReference type="ARBA" id="ARBA00012637"/>
    </source>
</evidence>
<evidence type="ECO:0000256" key="8">
    <source>
        <dbReference type="ARBA" id="ARBA00047599"/>
    </source>
</evidence>
<dbReference type="EC" id="1.6.5.9" evidence="2"/>
<dbReference type="InterPro" id="IPR045024">
    <property type="entry name" value="NDH-2"/>
</dbReference>
<keyword evidence="9" id="KW-0472">Membrane</keyword>
<dbReference type="SUPFAM" id="SSF51905">
    <property type="entry name" value="FAD/NAD(P)-binding domain"/>
    <property type="match status" value="2"/>
</dbReference>
<gene>
    <name evidence="12" type="ORF">ABTW24_19460</name>
    <name evidence="13" type="ORF">NCTC11429_02853</name>
</gene>
<dbReference type="Proteomes" id="UP000308196">
    <property type="component" value="Chromosome"/>
</dbReference>
<dbReference type="RefSeq" id="WP_028072179.1">
    <property type="nucleotide sequence ID" value="NZ_JBEOQA010000002.1"/>
</dbReference>
<dbReference type="PRINTS" id="PR00368">
    <property type="entry name" value="FADPNR"/>
</dbReference>
<dbReference type="PANTHER" id="PTHR43706:SF47">
    <property type="entry name" value="EXTERNAL NADH-UBIQUINONE OXIDOREDUCTASE 1, MITOCHONDRIAL-RELATED"/>
    <property type="match status" value="1"/>
</dbReference>
<keyword evidence="4" id="KW-0274">FAD</keyword>
<evidence type="ECO:0000313" key="14">
    <source>
        <dbReference type="Proteomes" id="UP000308196"/>
    </source>
</evidence>
<dbReference type="STRING" id="1123265.GCA_000686625_01975"/>
<accession>A0A4V6KRK7</accession>
<comment type="similarity">
    <text evidence="1">Belongs to the NADH dehydrogenase family.</text>
</comment>
<evidence type="ECO:0000259" key="11">
    <source>
        <dbReference type="Pfam" id="PF22366"/>
    </source>
</evidence>
<keyword evidence="7" id="KW-0520">NAD</keyword>